<dbReference type="GeneID" id="6101598"/>
<evidence type="ECO:0000313" key="5">
    <source>
        <dbReference type="WBParaSite" id="Bm9928.1"/>
    </source>
</evidence>
<name>A8PSS1_BRUMA</name>
<protein>
    <submittedName>
        <fullName evidence="1 5">Bm9928</fullName>
    </submittedName>
</protein>
<organism evidence="2">
    <name type="scientific">Brugia malayi</name>
    <name type="common">Filarial nematode worm</name>
    <dbReference type="NCBI Taxonomy" id="6279"/>
    <lineage>
        <taxon>Eukaryota</taxon>
        <taxon>Metazoa</taxon>
        <taxon>Ecdysozoa</taxon>
        <taxon>Nematoda</taxon>
        <taxon>Chromadorea</taxon>
        <taxon>Rhabditida</taxon>
        <taxon>Spirurina</taxon>
        <taxon>Spiruromorpha</taxon>
        <taxon>Filarioidea</taxon>
        <taxon>Onchocercidae</taxon>
        <taxon>Brugia</taxon>
    </lineage>
</organism>
<proteinExistence type="predicted"/>
<evidence type="ECO:0000313" key="2">
    <source>
        <dbReference type="EMBL" id="EDP33135.1"/>
    </source>
</evidence>
<dbReference type="WormBase" id="Bm9928">
    <property type="protein sequence ID" value="BM18473"/>
    <property type="gene ID" value="WBGene00230189"/>
</dbReference>
<dbReference type="Proteomes" id="UP000006672">
    <property type="component" value="Unassembled WGS sequence"/>
</dbReference>
<reference evidence="3" key="3">
    <citation type="submission" date="2019-04" db="EMBL/GenBank/DDBJ databases">
        <authorList>
            <person name="Howe K."/>
            <person name="Paulini M."/>
            <person name="Williams G."/>
        </authorList>
    </citation>
    <scope>NUCLEOTIDE SEQUENCE [LARGE SCALE GENOMIC DNA]</scope>
    <source>
        <strain evidence="3">FR3</strain>
    </source>
</reference>
<accession>A8PSS1</accession>
<keyword evidence="4" id="KW-1185">Reference proteome</keyword>
<dbReference type="RefSeq" id="XP_001898156.1">
    <property type="nucleotide sequence ID" value="XM_001898121.1"/>
</dbReference>
<dbReference type="CTD" id="6101598"/>
<evidence type="ECO:0000313" key="6">
    <source>
        <dbReference type="WormBase" id="Bm9928"/>
    </source>
</evidence>
<sequence>MLRQEECRVSFIVTHGPHSIEFKLKISVSNFRRENPELLVNCRSELGKQISGLCFGASKDTDNTVAARNVGKPESFYYTTSV</sequence>
<evidence type="ECO:0000313" key="4">
    <source>
        <dbReference type="Proteomes" id="UP000006672"/>
    </source>
</evidence>
<reference evidence="2 4" key="1">
    <citation type="journal article" date="2007" name="Science">
        <title>Draft genome of the filarial nematode parasite Brugia malayi.</title>
        <authorList>
            <person name="Ghedin E."/>
            <person name="Wang S."/>
            <person name="Spiro D."/>
            <person name="Caler E."/>
            <person name="Zhao Q."/>
            <person name="Crabtree J."/>
            <person name="Allen J.E."/>
            <person name="Delcher A.L."/>
            <person name="Guiliano D.B."/>
            <person name="Miranda-Saavedra D."/>
            <person name="Angiuoli S.V."/>
            <person name="Creasy T."/>
            <person name="Amedeo P."/>
            <person name="Haas B."/>
            <person name="El-Sayed N.M."/>
            <person name="Wortman J.R."/>
            <person name="Feldblyum T."/>
            <person name="Tallon L."/>
            <person name="Schatz M."/>
            <person name="Shumway M."/>
            <person name="Koo H."/>
            <person name="Salzberg S.L."/>
            <person name="Schobel S."/>
            <person name="Pertea M."/>
            <person name="Pop M."/>
            <person name="White O."/>
            <person name="Barton G.J."/>
            <person name="Carlow C.K."/>
            <person name="Crawford M.J."/>
            <person name="Daub J."/>
            <person name="Dimmic M.W."/>
            <person name="Estes C.F."/>
            <person name="Foster J.M."/>
            <person name="Ganatra M."/>
            <person name="Gregory W.F."/>
            <person name="Johnson N.M."/>
            <person name="Jin J."/>
            <person name="Komuniecki R."/>
            <person name="Korf I."/>
            <person name="Kumar S."/>
            <person name="Laney S."/>
            <person name="Li B.W."/>
            <person name="Li W."/>
            <person name="Lindblom T.H."/>
            <person name="Lustigman S."/>
            <person name="Ma D."/>
            <person name="Maina C.V."/>
            <person name="Martin D.M."/>
            <person name="McCarter J.P."/>
            <person name="McReynolds L."/>
            <person name="Mitreva M."/>
            <person name="Nutman T.B."/>
            <person name="Parkinson J."/>
            <person name="Peregrin-Alvarez J.M."/>
            <person name="Poole C."/>
            <person name="Ren Q."/>
            <person name="Saunders L."/>
            <person name="Sluder A.E."/>
            <person name="Smith K."/>
            <person name="Stanke M."/>
            <person name="Unnasch T.R."/>
            <person name="Ware J."/>
            <person name="Wei A.D."/>
            <person name="Weil G."/>
            <person name="Williams D.J."/>
            <person name="Zhang Y."/>
            <person name="Williams S.A."/>
            <person name="Fraser-Liggett C."/>
            <person name="Slatko B."/>
            <person name="Blaxter M.L."/>
            <person name="Scott A.L."/>
        </authorList>
    </citation>
    <scope>NUCLEOTIDE SEQUENCE</scope>
    <source>
        <strain evidence="1 4">FR3</strain>
    </source>
</reference>
<dbReference type="KEGG" id="bmy:BM_BM9928"/>
<accession>A0A4E9EZY2</accession>
<reference evidence="5" key="4">
    <citation type="submission" date="2019-12" db="UniProtKB">
        <authorList>
            <consortium name="WormBaseParasite"/>
        </authorList>
    </citation>
    <scope>IDENTIFICATION</scope>
</reference>
<evidence type="ECO:0000313" key="1">
    <source>
        <dbReference type="EMBL" id="CDP96019.1"/>
    </source>
</evidence>
<dbReference type="EMBL" id="LN856957">
    <property type="protein sequence ID" value="CDP96019.1"/>
    <property type="molecule type" value="Genomic_DNA"/>
</dbReference>
<evidence type="ECO:0000313" key="3">
    <source>
        <dbReference type="EMBL" id="VIO89012.1"/>
    </source>
</evidence>
<reference evidence="1" key="2">
    <citation type="submission" date="2012-12" db="EMBL/GenBank/DDBJ databases">
        <authorList>
            <person name="Gao Y.W."/>
            <person name="Fan S.T."/>
            <person name="Sun H.T."/>
            <person name="Wang Z."/>
            <person name="Gao X.L."/>
            <person name="Li Y.G."/>
            <person name="Wang T.C."/>
            <person name="Zhang K."/>
            <person name="Xu W.W."/>
            <person name="Yu Z.J."/>
            <person name="Xia X.Z."/>
        </authorList>
    </citation>
    <scope>NUCLEOTIDE SEQUENCE</scope>
    <source>
        <strain evidence="1">FR3</strain>
    </source>
</reference>
<dbReference type="AlphaFoldDB" id="A8PSS1"/>
<dbReference type="EMBL" id="CAAKNF010000196">
    <property type="protein sequence ID" value="VIO89012.1"/>
    <property type="molecule type" value="Genomic_DNA"/>
</dbReference>
<dbReference type="WBParaSite" id="Bm9928.1">
    <property type="protein sequence ID" value="Bm9928.1"/>
    <property type="gene ID" value="WBGene00230189"/>
</dbReference>
<dbReference type="EMBL" id="DS239400">
    <property type="protein sequence ID" value="EDP33135.1"/>
    <property type="molecule type" value="Genomic_DNA"/>
</dbReference>
<accession>A8NRK9</accession>
<gene>
    <name evidence="2" type="ORF">Bm1_33550</name>
    <name evidence="1 5 6" type="ORF">Bm9928</name>
    <name evidence="3" type="ORF">BM_BM9928</name>
    <name evidence="1" type="ORF">BM_Bm9928</name>
</gene>
<dbReference type="HOGENOM" id="CLU_2560278_0_0_1"/>